<dbReference type="RefSeq" id="WP_229741256.1">
    <property type="nucleotide sequence ID" value="NZ_BMGK01000001.1"/>
</dbReference>
<reference evidence="9" key="1">
    <citation type="journal article" date="2014" name="Int. J. Syst. Evol. Microbiol.">
        <title>Complete genome sequence of Corynebacterium casei LMG S-19264T (=DSM 44701T), isolated from a smear-ripened cheese.</title>
        <authorList>
            <consortium name="US DOE Joint Genome Institute (JGI-PGF)"/>
            <person name="Walter F."/>
            <person name="Albersmeier A."/>
            <person name="Kalinowski J."/>
            <person name="Ruckert C."/>
        </authorList>
    </citation>
    <scope>NUCLEOTIDE SEQUENCE</scope>
    <source>
        <strain evidence="9">CGMCC 1.12924</strain>
    </source>
</reference>
<dbReference type="SUPFAM" id="SSF117856">
    <property type="entry name" value="AF0104/ALDC/Ptd012-like"/>
    <property type="match status" value="1"/>
</dbReference>
<dbReference type="InterPro" id="IPR005128">
    <property type="entry name" value="Acetolactate_a_deCO2ase"/>
</dbReference>
<dbReference type="EMBL" id="BMGK01000001">
    <property type="protein sequence ID" value="GGD82019.1"/>
    <property type="molecule type" value="Genomic_DNA"/>
</dbReference>
<accession>A0A8J2Y4Z7</accession>
<dbReference type="GO" id="GO:0047605">
    <property type="term" value="F:acetolactate decarboxylase activity"/>
    <property type="evidence" value="ECO:0007669"/>
    <property type="project" value="UniProtKB-EC"/>
</dbReference>
<evidence type="ECO:0000256" key="2">
    <source>
        <dbReference type="ARBA" id="ARBA00005170"/>
    </source>
</evidence>
<evidence type="ECO:0000256" key="6">
    <source>
        <dbReference type="ARBA" id="ARBA00022793"/>
    </source>
</evidence>
<protein>
    <recommendedName>
        <fullName evidence="5">Alpha-acetolactate decarboxylase</fullName>
        <ecNumber evidence="4">4.1.1.5</ecNumber>
    </recommendedName>
</protein>
<evidence type="ECO:0000256" key="3">
    <source>
        <dbReference type="ARBA" id="ARBA00007106"/>
    </source>
</evidence>
<comment type="catalytic activity">
    <reaction evidence="1">
        <text>(2S)-2-acetolactate + H(+) = (R)-acetoin + CO2</text>
        <dbReference type="Rhea" id="RHEA:21580"/>
        <dbReference type="ChEBI" id="CHEBI:15378"/>
        <dbReference type="ChEBI" id="CHEBI:15686"/>
        <dbReference type="ChEBI" id="CHEBI:16526"/>
        <dbReference type="ChEBI" id="CHEBI:58476"/>
        <dbReference type="EC" id="4.1.1.5"/>
    </reaction>
</comment>
<organism evidence="9 10">
    <name type="scientific">Planktosalinus lacus</name>
    <dbReference type="NCBI Taxonomy" id="1526573"/>
    <lineage>
        <taxon>Bacteria</taxon>
        <taxon>Pseudomonadati</taxon>
        <taxon>Bacteroidota</taxon>
        <taxon>Flavobacteriia</taxon>
        <taxon>Flavobacteriales</taxon>
        <taxon>Flavobacteriaceae</taxon>
        <taxon>Planktosalinus</taxon>
    </lineage>
</organism>
<dbReference type="AlphaFoldDB" id="A0A8J2Y4Z7"/>
<keyword evidence="8" id="KW-0456">Lyase</keyword>
<gene>
    <name evidence="9" type="ORF">GCM10011312_02940</name>
</gene>
<dbReference type="CDD" id="cd17297">
    <property type="entry name" value="AldB-like"/>
    <property type="match status" value="1"/>
</dbReference>
<reference evidence="9" key="2">
    <citation type="submission" date="2020-09" db="EMBL/GenBank/DDBJ databases">
        <authorList>
            <person name="Sun Q."/>
            <person name="Zhou Y."/>
        </authorList>
    </citation>
    <scope>NUCLEOTIDE SEQUENCE</scope>
    <source>
        <strain evidence="9">CGMCC 1.12924</strain>
    </source>
</reference>
<dbReference type="GO" id="GO:0045151">
    <property type="term" value="P:acetoin biosynthetic process"/>
    <property type="evidence" value="ECO:0007669"/>
    <property type="project" value="UniProtKB-KW"/>
</dbReference>
<evidence type="ECO:0000313" key="9">
    <source>
        <dbReference type="EMBL" id="GGD82019.1"/>
    </source>
</evidence>
<dbReference type="UniPathway" id="UPA00626">
    <property type="reaction ID" value="UER00678"/>
</dbReference>
<keyword evidence="7" id="KW-0005">Acetoin biosynthesis</keyword>
<comment type="pathway">
    <text evidence="2">Polyol metabolism; (R,R)-butane-2,3-diol biosynthesis; (R,R)-butane-2,3-diol from pyruvate: step 2/3.</text>
</comment>
<dbReference type="PANTHER" id="PTHR35524:SF1">
    <property type="entry name" value="ALPHA-ACETOLACTATE DECARBOXYLASE"/>
    <property type="match status" value="1"/>
</dbReference>
<proteinExistence type="inferred from homology"/>
<evidence type="ECO:0000256" key="1">
    <source>
        <dbReference type="ARBA" id="ARBA00001784"/>
    </source>
</evidence>
<keyword evidence="10" id="KW-1185">Reference proteome</keyword>
<name>A0A8J2Y4Z7_9FLAO</name>
<sequence length="201" mass="23197">MRQGKLEGTIFLDTIQPKNNLYGIGPVAYLKGELLIIDGESYVSKVVNNSKMSVEKTYDVKAPFFVYATVEEWNEEILPDRITSLEALETYLDEKFKNHNEPFVFKLSGKINTAKIHIVNLPEGSKVSSPEEAHKGLTYFPLKNEEVEIIGFFSRKHQTIFTHHNTYMHLHLITNDKQKMGHLDAVEFETKQTTLHWQKTK</sequence>
<comment type="caution">
    <text evidence="9">The sequence shown here is derived from an EMBL/GenBank/DDBJ whole genome shotgun (WGS) entry which is preliminary data.</text>
</comment>
<dbReference type="PANTHER" id="PTHR35524">
    <property type="entry name" value="ALPHA-ACETOLACTATE DECARBOXYLASE"/>
    <property type="match status" value="1"/>
</dbReference>
<dbReference type="Pfam" id="PF03306">
    <property type="entry name" value="AAL_decarboxy"/>
    <property type="match status" value="1"/>
</dbReference>
<keyword evidence="6" id="KW-0210">Decarboxylase</keyword>
<evidence type="ECO:0000256" key="5">
    <source>
        <dbReference type="ARBA" id="ARBA00020164"/>
    </source>
</evidence>
<evidence type="ECO:0000256" key="4">
    <source>
        <dbReference type="ARBA" id="ARBA00013204"/>
    </source>
</evidence>
<evidence type="ECO:0000313" key="10">
    <source>
        <dbReference type="Proteomes" id="UP000652231"/>
    </source>
</evidence>
<comment type="similarity">
    <text evidence="3">Belongs to the alpha-acetolactate decarboxylase family.</text>
</comment>
<evidence type="ECO:0000256" key="7">
    <source>
        <dbReference type="ARBA" id="ARBA00023061"/>
    </source>
</evidence>
<evidence type="ECO:0000256" key="8">
    <source>
        <dbReference type="ARBA" id="ARBA00023239"/>
    </source>
</evidence>
<dbReference type="Gene3D" id="3.30.1330.80">
    <property type="entry name" value="Hypothetical protein, similar to alpha- acetolactate decarboxylase, domain 2"/>
    <property type="match status" value="1"/>
</dbReference>
<dbReference type="EC" id="4.1.1.5" evidence="4"/>
<dbReference type="Proteomes" id="UP000652231">
    <property type="component" value="Unassembled WGS sequence"/>
</dbReference>